<evidence type="ECO:0000256" key="1">
    <source>
        <dbReference type="ARBA" id="ARBA00007592"/>
    </source>
</evidence>
<dbReference type="PIRSF" id="PIRSF001365">
    <property type="entry name" value="DHDPS"/>
    <property type="match status" value="1"/>
</dbReference>
<dbReference type="SUPFAM" id="SSF51569">
    <property type="entry name" value="Aldolase"/>
    <property type="match status" value="1"/>
</dbReference>
<evidence type="ECO:0000256" key="2">
    <source>
        <dbReference type="ARBA" id="ARBA00023239"/>
    </source>
</evidence>
<reference evidence="5" key="1">
    <citation type="submission" date="2019-10" db="EMBL/GenBank/DDBJ databases">
        <title>Description of Paenibacillus glebae sp. nov.</title>
        <authorList>
            <person name="Carlier A."/>
            <person name="Qi S."/>
        </authorList>
    </citation>
    <scope>NUCLEOTIDE SEQUENCE</scope>
    <source>
        <strain evidence="5">LMG 31456</strain>
    </source>
</reference>
<dbReference type="PANTHER" id="PTHR12128:SF66">
    <property type="entry name" value="4-HYDROXY-2-OXOGLUTARATE ALDOLASE, MITOCHONDRIAL"/>
    <property type="match status" value="1"/>
</dbReference>
<dbReference type="Pfam" id="PF00701">
    <property type="entry name" value="DHDPS"/>
    <property type="match status" value="1"/>
</dbReference>
<evidence type="ECO:0000256" key="3">
    <source>
        <dbReference type="PIRNR" id="PIRNR001365"/>
    </source>
</evidence>
<keyword evidence="6" id="KW-1185">Reference proteome</keyword>
<dbReference type="EMBL" id="WHOD01000087">
    <property type="protein sequence ID" value="NOU95962.1"/>
    <property type="molecule type" value="Genomic_DNA"/>
</dbReference>
<dbReference type="PANTHER" id="PTHR12128">
    <property type="entry name" value="DIHYDRODIPICOLINATE SYNTHASE"/>
    <property type="match status" value="1"/>
</dbReference>
<comment type="similarity">
    <text evidence="1 3">Belongs to the DapA family.</text>
</comment>
<dbReference type="InterPro" id="IPR013785">
    <property type="entry name" value="Aldolase_TIM"/>
</dbReference>
<dbReference type="SMART" id="SM01130">
    <property type="entry name" value="DHDPS"/>
    <property type="match status" value="1"/>
</dbReference>
<feature type="active site" description="Proton donor/acceptor" evidence="4">
    <location>
        <position position="142"/>
    </location>
</feature>
<feature type="active site" description="Schiff-base intermediate with substrate" evidence="4">
    <location>
        <position position="170"/>
    </location>
</feature>
<comment type="caution">
    <text evidence="5">The sequence shown here is derived from an EMBL/GenBank/DDBJ whole genome shotgun (WGS) entry which is preliminary data.</text>
</comment>
<organism evidence="5 6">
    <name type="scientific">Paenibacillus foliorum</name>
    <dbReference type="NCBI Taxonomy" id="2654974"/>
    <lineage>
        <taxon>Bacteria</taxon>
        <taxon>Bacillati</taxon>
        <taxon>Bacillota</taxon>
        <taxon>Bacilli</taxon>
        <taxon>Bacillales</taxon>
        <taxon>Paenibacillaceae</taxon>
        <taxon>Paenibacillus</taxon>
    </lineage>
</organism>
<dbReference type="AlphaFoldDB" id="A0A972K4F9"/>
<evidence type="ECO:0000313" key="5">
    <source>
        <dbReference type="EMBL" id="NOU95962.1"/>
    </source>
</evidence>
<dbReference type="InterPro" id="IPR002220">
    <property type="entry name" value="DapA-like"/>
</dbReference>
<proteinExistence type="inferred from homology"/>
<name>A0A972K4F9_9BACL</name>
<dbReference type="GO" id="GO:0008840">
    <property type="term" value="F:4-hydroxy-tetrahydrodipicolinate synthase activity"/>
    <property type="evidence" value="ECO:0007669"/>
    <property type="project" value="TreeGrafter"/>
</dbReference>
<dbReference type="Proteomes" id="UP000641588">
    <property type="component" value="Unassembled WGS sequence"/>
</dbReference>
<gene>
    <name evidence="5" type="ORF">GC093_22465</name>
</gene>
<dbReference type="Gene3D" id="3.20.20.70">
    <property type="entry name" value="Aldolase class I"/>
    <property type="match status" value="1"/>
</dbReference>
<evidence type="ECO:0000256" key="4">
    <source>
        <dbReference type="PIRSR" id="PIRSR001365-1"/>
    </source>
</evidence>
<sequence length="307" mass="34726">MKPNISKGIWPTMVTPFTDSNEIDYDATERLVEWYIHNQVDGLFAVCQSSEMFFLTLEERVKLAAFVKEKAAGRVPVIASGHIADDFADQVTELNAMAATGIDALVLITNRLALEGESDEVWKRNLESLLKQIPEDIALGFYECPHPYKRLISPELLKWCAGTGRFLFLKDTSCDVDNMKGKLDAVQGGGLQIYNANTATLLETLKLGITGYSGIMANFHPDLYVWLERNWVGKPEQSAHLADFLSLTSFIEKQLYPVNSKYYLMLEGVLTNYHCRSKNHHDFTATNRLEVEQLHRLSKVLSAQFRI</sequence>
<protein>
    <submittedName>
        <fullName evidence="5">Dihydrodipicolinate synthase family protein</fullName>
    </submittedName>
</protein>
<evidence type="ECO:0000313" key="6">
    <source>
        <dbReference type="Proteomes" id="UP000641588"/>
    </source>
</evidence>
<dbReference type="CDD" id="cd00408">
    <property type="entry name" value="DHDPS-like"/>
    <property type="match status" value="1"/>
</dbReference>
<keyword evidence="2 3" id="KW-0456">Lyase</keyword>
<dbReference type="RefSeq" id="WP_171654188.1">
    <property type="nucleotide sequence ID" value="NZ_WHOD01000087.1"/>
</dbReference>
<accession>A0A972K4F9</accession>